<comment type="caution">
    <text evidence="2">The sequence shown here is derived from an EMBL/GenBank/DDBJ whole genome shotgun (WGS) entry which is preliminary data.</text>
</comment>
<sequence length="160" mass="18441">MRRLEKWRAPRSSTVKINFDVAFNRQRKRSCLDVVIRNENGIVLGSKLVMHDNILTTFAAEAIACFQAFQLGLELQLSVVEIKGDAHWVVRKMQKEEDRSEIMPYIRDSKCLCAAIERLKREESTFLVNRVPPYVAEEAVTDQKWVEVMDDVEGSLNISL</sequence>
<dbReference type="EMBL" id="JAIQCV010000009">
    <property type="protein sequence ID" value="KAH1063305.1"/>
    <property type="molecule type" value="Genomic_DNA"/>
</dbReference>
<dbReference type="InterPro" id="IPR052929">
    <property type="entry name" value="RNase_H-like_EbsB-rel"/>
</dbReference>
<dbReference type="InterPro" id="IPR012337">
    <property type="entry name" value="RNaseH-like_sf"/>
</dbReference>
<dbReference type="InterPro" id="IPR036397">
    <property type="entry name" value="RNaseH_sf"/>
</dbReference>
<protein>
    <recommendedName>
        <fullName evidence="1">RNase H type-1 domain-containing protein</fullName>
    </recommendedName>
</protein>
<dbReference type="SUPFAM" id="SSF53098">
    <property type="entry name" value="Ribonuclease H-like"/>
    <property type="match status" value="1"/>
</dbReference>
<dbReference type="GO" id="GO:0004523">
    <property type="term" value="F:RNA-DNA hybrid ribonuclease activity"/>
    <property type="evidence" value="ECO:0007669"/>
    <property type="project" value="InterPro"/>
</dbReference>
<feature type="domain" description="RNase H type-1" evidence="1">
    <location>
        <begin position="18"/>
        <end position="115"/>
    </location>
</feature>
<name>A0A9D3UW33_9ROSI</name>
<keyword evidence="3" id="KW-1185">Reference proteome</keyword>
<dbReference type="OrthoDB" id="1935929at2759"/>
<evidence type="ECO:0000313" key="3">
    <source>
        <dbReference type="Proteomes" id="UP000828251"/>
    </source>
</evidence>
<reference evidence="2 3" key="1">
    <citation type="journal article" date="2021" name="Plant Biotechnol. J.">
        <title>Multi-omics assisted identification of the key and species-specific regulatory components of drought-tolerant mechanisms in Gossypium stocksii.</title>
        <authorList>
            <person name="Yu D."/>
            <person name="Ke L."/>
            <person name="Zhang D."/>
            <person name="Wu Y."/>
            <person name="Sun Y."/>
            <person name="Mei J."/>
            <person name="Sun J."/>
            <person name="Sun Y."/>
        </authorList>
    </citation>
    <scope>NUCLEOTIDE SEQUENCE [LARGE SCALE GENOMIC DNA]</scope>
    <source>
        <strain evidence="3">cv. E1</strain>
        <tissue evidence="2">Leaf</tissue>
    </source>
</reference>
<evidence type="ECO:0000313" key="2">
    <source>
        <dbReference type="EMBL" id="KAH1063305.1"/>
    </source>
</evidence>
<dbReference type="Proteomes" id="UP000828251">
    <property type="component" value="Unassembled WGS sequence"/>
</dbReference>
<dbReference type="Gene3D" id="3.30.420.10">
    <property type="entry name" value="Ribonuclease H-like superfamily/Ribonuclease H"/>
    <property type="match status" value="1"/>
</dbReference>
<dbReference type="AlphaFoldDB" id="A0A9D3UW33"/>
<proteinExistence type="predicted"/>
<dbReference type="GO" id="GO:0003676">
    <property type="term" value="F:nucleic acid binding"/>
    <property type="evidence" value="ECO:0007669"/>
    <property type="project" value="InterPro"/>
</dbReference>
<dbReference type="InterPro" id="IPR002156">
    <property type="entry name" value="RNaseH_domain"/>
</dbReference>
<dbReference type="PANTHER" id="PTHR47074:SF61">
    <property type="entry name" value="RNASE H TYPE-1 DOMAIN-CONTAINING PROTEIN"/>
    <property type="match status" value="1"/>
</dbReference>
<accession>A0A9D3UW33</accession>
<dbReference type="PANTHER" id="PTHR47074">
    <property type="entry name" value="BNAC02G40300D PROTEIN"/>
    <property type="match status" value="1"/>
</dbReference>
<dbReference type="Pfam" id="PF13456">
    <property type="entry name" value="RVT_3"/>
    <property type="match status" value="1"/>
</dbReference>
<evidence type="ECO:0000259" key="1">
    <source>
        <dbReference type="Pfam" id="PF13456"/>
    </source>
</evidence>
<gene>
    <name evidence="2" type="ORF">J1N35_028292</name>
</gene>
<organism evidence="2 3">
    <name type="scientific">Gossypium stocksii</name>
    <dbReference type="NCBI Taxonomy" id="47602"/>
    <lineage>
        <taxon>Eukaryota</taxon>
        <taxon>Viridiplantae</taxon>
        <taxon>Streptophyta</taxon>
        <taxon>Embryophyta</taxon>
        <taxon>Tracheophyta</taxon>
        <taxon>Spermatophyta</taxon>
        <taxon>Magnoliopsida</taxon>
        <taxon>eudicotyledons</taxon>
        <taxon>Gunneridae</taxon>
        <taxon>Pentapetalae</taxon>
        <taxon>rosids</taxon>
        <taxon>malvids</taxon>
        <taxon>Malvales</taxon>
        <taxon>Malvaceae</taxon>
        <taxon>Malvoideae</taxon>
        <taxon>Gossypium</taxon>
    </lineage>
</organism>